<comment type="catalytic activity">
    <reaction evidence="1">
        <text>adenosylcob(III)inamide + ATP = adenosylcob(III)inamide phosphate + ADP + H(+)</text>
        <dbReference type="Rhea" id="RHEA:15769"/>
        <dbReference type="ChEBI" id="CHEBI:2480"/>
        <dbReference type="ChEBI" id="CHEBI:15378"/>
        <dbReference type="ChEBI" id="CHEBI:30616"/>
        <dbReference type="ChEBI" id="CHEBI:58502"/>
        <dbReference type="ChEBI" id="CHEBI:456216"/>
        <dbReference type="EC" id="2.7.1.156"/>
    </reaction>
</comment>
<comment type="similarity">
    <text evidence="7">Belongs to the CobU/CobP family.</text>
</comment>
<keyword evidence="12" id="KW-0547">Nucleotide-binding</keyword>
<dbReference type="PIRSF" id="PIRSF006135">
    <property type="entry name" value="CobU"/>
    <property type="match status" value="1"/>
</dbReference>
<gene>
    <name evidence="18" type="ORF">J2Z43_002752</name>
</gene>
<dbReference type="PANTHER" id="PTHR34848:SF1">
    <property type="entry name" value="BIFUNCTIONAL ADENOSYLCOBALAMIN BIOSYNTHESIS PROTEIN COBU"/>
    <property type="match status" value="1"/>
</dbReference>
<dbReference type="CDD" id="cd00544">
    <property type="entry name" value="CobU"/>
    <property type="match status" value="1"/>
</dbReference>
<dbReference type="EC" id="2.7.1.156" evidence="8"/>
<evidence type="ECO:0000256" key="15">
    <source>
        <dbReference type="ARBA" id="ARBA00023134"/>
    </source>
</evidence>
<evidence type="ECO:0000256" key="1">
    <source>
        <dbReference type="ARBA" id="ARBA00000312"/>
    </source>
</evidence>
<comment type="catalytic activity">
    <reaction evidence="3">
        <text>adenosylcob(III)inamide + GTP = adenosylcob(III)inamide phosphate + GDP + H(+)</text>
        <dbReference type="Rhea" id="RHEA:15765"/>
        <dbReference type="ChEBI" id="CHEBI:2480"/>
        <dbReference type="ChEBI" id="CHEBI:15378"/>
        <dbReference type="ChEBI" id="CHEBI:37565"/>
        <dbReference type="ChEBI" id="CHEBI:58189"/>
        <dbReference type="ChEBI" id="CHEBI:58502"/>
        <dbReference type="EC" id="2.7.1.156"/>
    </reaction>
</comment>
<dbReference type="Gene3D" id="3.40.50.300">
    <property type="entry name" value="P-loop containing nucleotide triphosphate hydrolases"/>
    <property type="match status" value="1"/>
</dbReference>
<evidence type="ECO:0000256" key="9">
    <source>
        <dbReference type="ARBA" id="ARBA00012523"/>
    </source>
</evidence>
<dbReference type="GO" id="GO:0008820">
    <property type="term" value="F:cobinamide phosphate guanylyltransferase activity"/>
    <property type="evidence" value="ECO:0007669"/>
    <property type="project" value="UniProtKB-EC"/>
</dbReference>
<keyword evidence="11 18" id="KW-0808">Transferase</keyword>
<evidence type="ECO:0000256" key="2">
    <source>
        <dbReference type="ARBA" id="ARBA00000711"/>
    </source>
</evidence>
<accession>A0ABS4EED2</accession>
<protein>
    <recommendedName>
        <fullName evidence="16">Adenosylcobinamide kinase</fullName>
        <ecNumber evidence="8">2.7.1.156</ecNumber>
        <ecNumber evidence="9">2.7.7.62</ecNumber>
    </recommendedName>
    <alternativeName>
        <fullName evidence="17">Adenosylcobinamide-phosphate guanylyltransferase</fullName>
    </alternativeName>
</protein>
<dbReference type="EC" id="2.7.7.62" evidence="9"/>
<evidence type="ECO:0000256" key="11">
    <source>
        <dbReference type="ARBA" id="ARBA00022679"/>
    </source>
</evidence>
<evidence type="ECO:0000256" key="17">
    <source>
        <dbReference type="ARBA" id="ARBA00030571"/>
    </source>
</evidence>
<dbReference type="PANTHER" id="PTHR34848">
    <property type="match status" value="1"/>
</dbReference>
<dbReference type="RefSeq" id="WP_209457633.1">
    <property type="nucleotide sequence ID" value="NZ_BAAACS010000005.1"/>
</dbReference>
<evidence type="ECO:0000256" key="16">
    <source>
        <dbReference type="ARBA" id="ARBA00029570"/>
    </source>
</evidence>
<evidence type="ECO:0000256" key="3">
    <source>
        <dbReference type="ARBA" id="ARBA00001522"/>
    </source>
</evidence>
<dbReference type="GO" id="GO:0043752">
    <property type="term" value="F:adenosylcobinamide kinase activity"/>
    <property type="evidence" value="ECO:0007669"/>
    <property type="project" value="UniProtKB-EC"/>
</dbReference>
<evidence type="ECO:0000256" key="8">
    <source>
        <dbReference type="ARBA" id="ARBA00012016"/>
    </source>
</evidence>
<evidence type="ECO:0000313" key="18">
    <source>
        <dbReference type="EMBL" id="MBP1856300.1"/>
    </source>
</evidence>
<keyword evidence="18" id="KW-0548">Nucleotidyltransferase</keyword>
<keyword evidence="13 18" id="KW-0418">Kinase</keyword>
<evidence type="ECO:0000256" key="10">
    <source>
        <dbReference type="ARBA" id="ARBA00022573"/>
    </source>
</evidence>
<comment type="function">
    <text evidence="4">Catalyzes ATP-dependent phosphorylation of adenosylcobinamide and addition of GMP to adenosylcobinamide phosphate.</text>
</comment>
<evidence type="ECO:0000256" key="7">
    <source>
        <dbReference type="ARBA" id="ARBA00007490"/>
    </source>
</evidence>
<reference evidence="18 19" key="1">
    <citation type="submission" date="2021-03" db="EMBL/GenBank/DDBJ databases">
        <title>Genomic Encyclopedia of Type Strains, Phase IV (KMG-IV): sequencing the most valuable type-strain genomes for metagenomic binning, comparative biology and taxonomic classification.</title>
        <authorList>
            <person name="Goeker M."/>
        </authorList>
    </citation>
    <scope>NUCLEOTIDE SEQUENCE [LARGE SCALE GENOMIC DNA]</scope>
    <source>
        <strain evidence="18 19">DSM 1289</strain>
    </source>
</reference>
<dbReference type="InterPro" id="IPR003203">
    <property type="entry name" value="CobU/CobP"/>
</dbReference>
<organism evidence="18 19">
    <name type="scientific">Metaclostridioides mangenotii</name>
    <dbReference type="NCBI Taxonomy" id="1540"/>
    <lineage>
        <taxon>Bacteria</taxon>
        <taxon>Bacillati</taxon>
        <taxon>Bacillota</taxon>
        <taxon>Clostridia</taxon>
        <taxon>Peptostreptococcales</taxon>
        <taxon>Peptostreptococcaceae</taxon>
        <taxon>Metaclostridioides</taxon>
    </lineage>
</organism>
<evidence type="ECO:0000313" key="19">
    <source>
        <dbReference type="Proteomes" id="UP000767291"/>
    </source>
</evidence>
<dbReference type="InterPro" id="IPR027417">
    <property type="entry name" value="P-loop_NTPase"/>
</dbReference>
<keyword evidence="19" id="KW-1185">Reference proteome</keyword>
<keyword evidence="14" id="KW-0067">ATP-binding</keyword>
<evidence type="ECO:0000256" key="12">
    <source>
        <dbReference type="ARBA" id="ARBA00022741"/>
    </source>
</evidence>
<comment type="pathway">
    <text evidence="5">Cofactor biosynthesis; adenosylcobalamin biosynthesis; adenosylcobalamin from cob(II)yrinate a,c-diamide: step 6/7.</text>
</comment>
<evidence type="ECO:0000256" key="5">
    <source>
        <dbReference type="ARBA" id="ARBA00004692"/>
    </source>
</evidence>
<evidence type="ECO:0000256" key="6">
    <source>
        <dbReference type="ARBA" id="ARBA00005159"/>
    </source>
</evidence>
<proteinExistence type="inferred from homology"/>
<keyword evidence="15" id="KW-0342">GTP-binding</keyword>
<dbReference type="EMBL" id="JAGGJX010000008">
    <property type="protein sequence ID" value="MBP1856300.1"/>
    <property type="molecule type" value="Genomic_DNA"/>
</dbReference>
<dbReference type="NCBIfam" id="NF004469">
    <property type="entry name" value="PRK05800.1"/>
    <property type="match status" value="1"/>
</dbReference>
<name>A0ABS4EED2_9FIRM</name>
<dbReference type="Proteomes" id="UP000767291">
    <property type="component" value="Unassembled WGS sequence"/>
</dbReference>
<comment type="catalytic activity">
    <reaction evidence="2">
        <text>adenosylcob(III)inamide phosphate + GTP + H(+) = adenosylcob(III)inamide-GDP + diphosphate</text>
        <dbReference type="Rhea" id="RHEA:22712"/>
        <dbReference type="ChEBI" id="CHEBI:15378"/>
        <dbReference type="ChEBI" id="CHEBI:33019"/>
        <dbReference type="ChEBI" id="CHEBI:37565"/>
        <dbReference type="ChEBI" id="CHEBI:58502"/>
        <dbReference type="ChEBI" id="CHEBI:60487"/>
        <dbReference type="EC" id="2.7.7.62"/>
    </reaction>
</comment>
<dbReference type="Pfam" id="PF02283">
    <property type="entry name" value="CobU"/>
    <property type="match status" value="1"/>
</dbReference>
<evidence type="ECO:0000256" key="14">
    <source>
        <dbReference type="ARBA" id="ARBA00022840"/>
    </source>
</evidence>
<comment type="pathway">
    <text evidence="6">Cofactor biosynthesis; adenosylcobalamin biosynthesis; adenosylcobalamin from cob(II)yrinate a,c-diamide: step 5/7.</text>
</comment>
<keyword evidence="10" id="KW-0169">Cobalamin biosynthesis</keyword>
<sequence length="186" mass="21610">MSNIVVITGGSRSGKSCFAESLCLNQNNSTAYIATSIPFDEEMLDRVNKHREQRSDEWETYEIYKDVHKEINKIDKRHNTVILDCVTLLVNNLMFDYNQDVDNMSREEIDRMKEHVYDQIEKLILEIKKTDLYFVFVTNELGMGVMPDNKLSRIYTDIAGKVNQYISKMSDEVYFVVSGIPMKIKG</sequence>
<dbReference type="SUPFAM" id="SSF52540">
    <property type="entry name" value="P-loop containing nucleoside triphosphate hydrolases"/>
    <property type="match status" value="1"/>
</dbReference>
<evidence type="ECO:0000256" key="4">
    <source>
        <dbReference type="ARBA" id="ARBA00003889"/>
    </source>
</evidence>
<evidence type="ECO:0000256" key="13">
    <source>
        <dbReference type="ARBA" id="ARBA00022777"/>
    </source>
</evidence>
<comment type="caution">
    <text evidence="18">The sequence shown here is derived from an EMBL/GenBank/DDBJ whole genome shotgun (WGS) entry which is preliminary data.</text>
</comment>